<evidence type="ECO:0000256" key="1">
    <source>
        <dbReference type="ARBA" id="ARBA00004141"/>
    </source>
</evidence>
<keyword evidence="6 10" id="KW-0630">Potassium</keyword>
<feature type="transmembrane region" description="Helical" evidence="10">
    <location>
        <begin position="666"/>
        <end position="683"/>
    </location>
</feature>
<dbReference type="Proteomes" id="UP000272025">
    <property type="component" value="Unassembled WGS sequence"/>
</dbReference>
<keyword evidence="13" id="KW-1185">Reference proteome</keyword>
<dbReference type="InterPro" id="IPR015958">
    <property type="entry name" value="Trk1_fungi"/>
</dbReference>
<feature type="compositionally biased region" description="Low complexity" evidence="11">
    <location>
        <begin position="314"/>
        <end position="327"/>
    </location>
</feature>
<evidence type="ECO:0000256" key="3">
    <source>
        <dbReference type="ARBA" id="ARBA00022448"/>
    </source>
</evidence>
<organism evidence="12 13">
    <name type="scientific">Sodiomyces alkalinus (strain CBS 110278 / VKM F-3762 / F11)</name>
    <name type="common">Alkaliphilic filamentous fungus</name>
    <dbReference type="NCBI Taxonomy" id="1314773"/>
    <lineage>
        <taxon>Eukaryota</taxon>
        <taxon>Fungi</taxon>
        <taxon>Dikarya</taxon>
        <taxon>Ascomycota</taxon>
        <taxon>Pezizomycotina</taxon>
        <taxon>Sordariomycetes</taxon>
        <taxon>Hypocreomycetidae</taxon>
        <taxon>Glomerellales</taxon>
        <taxon>Plectosphaerellaceae</taxon>
        <taxon>Sodiomyces</taxon>
    </lineage>
</organism>
<evidence type="ECO:0000313" key="12">
    <source>
        <dbReference type="EMBL" id="ROT40175.1"/>
    </source>
</evidence>
<evidence type="ECO:0000256" key="5">
    <source>
        <dbReference type="ARBA" id="ARBA00022692"/>
    </source>
</evidence>
<dbReference type="STRING" id="1314773.A0A3N2Q0N5"/>
<comment type="subcellular location">
    <subcellularLocation>
        <location evidence="1">Membrane</location>
        <topology evidence="1">Multi-pass membrane protein</topology>
    </subcellularLocation>
</comment>
<protein>
    <recommendedName>
        <fullName evidence="10">Potassium transport protein</fullName>
    </recommendedName>
</protein>
<dbReference type="EMBL" id="ML119052">
    <property type="protein sequence ID" value="ROT40175.1"/>
    <property type="molecule type" value="Genomic_DNA"/>
</dbReference>
<accession>A0A3N2Q0N5</accession>
<dbReference type="AlphaFoldDB" id="A0A3N2Q0N5"/>
<comment type="similarity">
    <text evidence="2 10">Belongs to the TrkH potassium transport family.</text>
</comment>
<feature type="region of interest" description="Disordered" evidence="11">
    <location>
        <begin position="863"/>
        <end position="933"/>
    </location>
</feature>
<feature type="transmembrane region" description="Helical" evidence="10">
    <location>
        <begin position="752"/>
        <end position="772"/>
    </location>
</feature>
<dbReference type="GO" id="GO:0030007">
    <property type="term" value="P:intracellular potassium ion homeostasis"/>
    <property type="evidence" value="ECO:0007669"/>
    <property type="project" value="UniProtKB-UniRule"/>
</dbReference>
<dbReference type="InterPro" id="IPR004773">
    <property type="entry name" value="K/Na_transp_Trk1/HKT1"/>
</dbReference>
<evidence type="ECO:0000256" key="6">
    <source>
        <dbReference type="ARBA" id="ARBA00022958"/>
    </source>
</evidence>
<feature type="region of interest" description="Disordered" evidence="11">
    <location>
        <begin position="154"/>
        <end position="215"/>
    </location>
</feature>
<dbReference type="InterPro" id="IPR051143">
    <property type="entry name" value="TrkH_K-transport"/>
</dbReference>
<dbReference type="PIRSF" id="PIRSF002450">
    <property type="entry name" value="K+_transpter_TRK"/>
    <property type="match status" value="1"/>
</dbReference>
<dbReference type="GO" id="GO:0005886">
    <property type="term" value="C:plasma membrane"/>
    <property type="evidence" value="ECO:0007669"/>
    <property type="project" value="InterPro"/>
</dbReference>
<keyword evidence="7 10" id="KW-1133">Transmembrane helix</keyword>
<reference evidence="12 13" key="1">
    <citation type="journal article" date="2018" name="Mol. Ecol.">
        <title>The obligate alkalophilic soda-lake fungus Sodiomyces alkalinus has shifted to a protein diet.</title>
        <authorList>
            <person name="Grum-Grzhimaylo A.A."/>
            <person name="Falkoski D.L."/>
            <person name="van den Heuvel J."/>
            <person name="Valero-Jimenez C.A."/>
            <person name="Min B."/>
            <person name="Choi I.G."/>
            <person name="Lipzen A."/>
            <person name="Daum C.G."/>
            <person name="Aanen D.K."/>
            <person name="Tsang A."/>
            <person name="Henrissat B."/>
            <person name="Bilanenko E.N."/>
            <person name="de Vries R.P."/>
            <person name="van Kan J.A.L."/>
            <person name="Grigoriev I.V."/>
            <person name="Debets A.J.M."/>
        </authorList>
    </citation>
    <scope>NUCLEOTIDE SEQUENCE [LARGE SCALE GENOMIC DNA]</scope>
    <source>
        <strain evidence="12 13">F11</strain>
    </source>
</reference>
<keyword evidence="3 10" id="KW-0813">Transport</keyword>
<feature type="transmembrane region" description="Helical" evidence="10">
    <location>
        <begin position="601"/>
        <end position="621"/>
    </location>
</feature>
<dbReference type="NCBIfam" id="TIGR00934">
    <property type="entry name" value="2a38euk"/>
    <property type="match status" value="1"/>
</dbReference>
<keyword evidence="9 10" id="KW-0472">Membrane</keyword>
<evidence type="ECO:0000256" key="9">
    <source>
        <dbReference type="ARBA" id="ARBA00023136"/>
    </source>
</evidence>
<name>A0A3N2Q0N5_SODAK</name>
<sequence>MFRKAYAWLLRQLHAAKPSIPSKKPHFNFIWAHYSWIVGMTILASILIYATSEGQLHYIDALFFASGANTQAGLNTVNVNKLNTFQQVCIYIFMMTSNPITVHSFVVFLRLYWFEKFLRRMVRNARARRASIPKSRTRSFSSIRDGRNLAEAGVAGRSITMMPNSGTRIPNEDMVFKPNPSDDGQDSNENETSKPTTVEPPSEGPHSAEAQSPHHATQITFSHTVTRSDGLSTALAKLSPPQSSHDNRVAIRPRRGSQEVLRIPNPRDAELGIKPMPVEDGHAAESEDEADEQNSHLGGSEGAGIRANAHSGGTAARQRQQQTITIAEPPRPPNHASQAGRQDHSESQPASRNGTGGKWSHELSILWNVLEPLRFRKPRIFQSGNRTYHATGDDEEAGRDVPRPHQRARRPTFDAIKGIVSRGQVDDAPYLSWSPTIGRNSQFLELSEEQREELGGIEYRSLRILALILAVYFWGFWLFSLVCLVPWIRSSANESYAKVVEAAGASRTWWGLFTANSAYLDVGFTLTPDSMISFNQSRYVLMMMAFVIIIGNTGFPIMLRAIIWVMARLVPRDSGVWEELRFLLDHPRRCFTLLFPTAATWWLFWILVSLNAIDLLFFVVLDLNEPAVNELPVNTRIVNGIFQAACTRTAGFSSISISALHPAVQVSYMIMMYISVFPIAMSIRRTNVYEERSLGIYGSGEDDGTGDESSGLSFIGTHLRRQLSFDLWYVSLGLFVLTITEGSKIKRNEFNVYSLLFEIISAYGTVGLSLGYPGVDMSLSSQFSTVGKLVIIAMQIRGRHRGLPYALDRAVLLPSEDHFKAEGQELQQVLSRQMSTATARSRTAAAAATGVDVGRGRSMHRGLISSIFHPGPPMSRDPRTRSRRRSPDGEGDRPDGGGLQRRHTEPADTAELGPYDEPHVRARRIVTTPVHSN</sequence>
<evidence type="ECO:0000256" key="4">
    <source>
        <dbReference type="ARBA" id="ARBA00022538"/>
    </source>
</evidence>
<feature type="transmembrane region" description="Helical" evidence="10">
    <location>
        <begin position="539"/>
        <end position="567"/>
    </location>
</feature>
<dbReference type="InterPro" id="IPR003445">
    <property type="entry name" value="Cat_transpt"/>
</dbReference>
<gene>
    <name evidence="12" type="ORF">SODALDRAFT_306203</name>
</gene>
<evidence type="ECO:0000256" key="8">
    <source>
        <dbReference type="ARBA" id="ARBA00023065"/>
    </source>
</evidence>
<dbReference type="PANTHER" id="PTHR31064:SF30">
    <property type="entry name" value="HIGH-AFFINITY POTASSIUM TRANSPORT PROTEIN-RELATED"/>
    <property type="match status" value="1"/>
</dbReference>
<keyword evidence="4 10" id="KW-0633">Potassium transport</keyword>
<dbReference type="RefSeq" id="XP_028467981.1">
    <property type="nucleotide sequence ID" value="XM_028609034.1"/>
</dbReference>
<dbReference type="GO" id="GO:1990573">
    <property type="term" value="P:potassium ion import across plasma membrane"/>
    <property type="evidence" value="ECO:0007669"/>
    <property type="project" value="TreeGrafter"/>
</dbReference>
<evidence type="ECO:0000313" key="13">
    <source>
        <dbReference type="Proteomes" id="UP000272025"/>
    </source>
</evidence>
<feature type="region of interest" description="Disordered" evidence="11">
    <location>
        <begin position="234"/>
        <end position="358"/>
    </location>
</feature>
<dbReference type="GeneID" id="39577512"/>
<dbReference type="OrthoDB" id="9999863at2759"/>
<evidence type="ECO:0000256" key="7">
    <source>
        <dbReference type="ARBA" id="ARBA00022989"/>
    </source>
</evidence>
<feature type="compositionally biased region" description="Basic and acidic residues" evidence="11">
    <location>
        <begin position="265"/>
        <end position="285"/>
    </location>
</feature>
<evidence type="ECO:0000256" key="10">
    <source>
        <dbReference type="PIRNR" id="PIRNR002450"/>
    </source>
</evidence>
<dbReference type="Pfam" id="PF02386">
    <property type="entry name" value="TrkH"/>
    <property type="match status" value="1"/>
</dbReference>
<evidence type="ECO:0000256" key="2">
    <source>
        <dbReference type="ARBA" id="ARBA00009137"/>
    </source>
</evidence>
<dbReference type="GO" id="GO:0140107">
    <property type="term" value="F:high-affinity potassium ion transmembrane transporter activity"/>
    <property type="evidence" value="ECO:0007669"/>
    <property type="project" value="TreeGrafter"/>
</dbReference>
<evidence type="ECO:0000256" key="11">
    <source>
        <dbReference type="SAM" id="MobiDB-lite"/>
    </source>
</evidence>
<feature type="transmembrane region" description="Helical" evidence="10">
    <location>
        <begin position="90"/>
        <end position="113"/>
    </location>
</feature>
<keyword evidence="8 10" id="KW-0406">Ion transport</keyword>
<feature type="transmembrane region" description="Helical" evidence="10">
    <location>
        <begin position="31"/>
        <end position="51"/>
    </location>
</feature>
<feature type="compositionally biased region" description="Basic and acidic residues" evidence="11">
    <location>
        <begin position="876"/>
        <end position="895"/>
    </location>
</feature>
<proteinExistence type="inferred from homology"/>
<feature type="transmembrane region" description="Helical" evidence="10">
    <location>
        <begin position="464"/>
        <end position="488"/>
    </location>
</feature>
<keyword evidence="5 10" id="KW-0812">Transmembrane</keyword>
<feature type="region of interest" description="Disordered" evidence="11">
    <location>
        <begin position="385"/>
        <end position="407"/>
    </location>
</feature>
<dbReference type="PANTHER" id="PTHR31064">
    <property type="entry name" value="POTASSIUM TRANSPORT PROTEIN DDB_G0292412-RELATED"/>
    <property type="match status" value="1"/>
</dbReference>